<accession>A0A6P1W0S0</accession>
<dbReference type="InterPro" id="IPR059177">
    <property type="entry name" value="GH29D-like_dom"/>
</dbReference>
<evidence type="ECO:0000313" key="3">
    <source>
        <dbReference type="Proteomes" id="UP000464577"/>
    </source>
</evidence>
<reference evidence="2 3" key="1">
    <citation type="submission" date="2019-11" db="EMBL/GenBank/DDBJ databases">
        <title>Spirosoma endbachense sp. nov., isolated from a natural salt meadow.</title>
        <authorList>
            <person name="Rojas J."/>
            <person name="Ambika Manirajan B."/>
            <person name="Ratering S."/>
            <person name="Suarez C."/>
            <person name="Geissler-Plaum R."/>
            <person name="Schnell S."/>
        </authorList>
    </citation>
    <scope>NUCLEOTIDE SEQUENCE [LARGE SCALE GENOMIC DNA]</scope>
    <source>
        <strain evidence="2 3">I-24</strain>
    </source>
</reference>
<proteinExistence type="predicted"/>
<evidence type="ECO:0000259" key="1">
    <source>
        <dbReference type="Pfam" id="PF13290"/>
    </source>
</evidence>
<feature type="domain" description="GH29D-like beta-sandwich" evidence="1">
    <location>
        <begin position="13"/>
        <end position="71"/>
    </location>
</feature>
<name>A0A6P1W0S0_9BACT</name>
<dbReference type="Proteomes" id="UP000464577">
    <property type="component" value="Chromosome"/>
</dbReference>
<sequence length="106" mass="11640">MDIFGHTMTRAKPRSGTFGKTLNVVLLPDARGGDIHYTLDGTDPTLGSRAYTEPSLLDRTLTLKAQTFNNGSPVGFSMQEEYILDKNKSVPSWLKTLLAPEVKSVL</sequence>
<dbReference type="Pfam" id="PF13290">
    <property type="entry name" value="CHB_HEX_C_1"/>
    <property type="match status" value="1"/>
</dbReference>
<evidence type="ECO:0000313" key="2">
    <source>
        <dbReference type="EMBL" id="QHV97579.1"/>
    </source>
</evidence>
<protein>
    <recommendedName>
        <fullName evidence="1">GH29D-like beta-sandwich domain-containing protein</fullName>
    </recommendedName>
</protein>
<dbReference type="EMBL" id="CP045997">
    <property type="protein sequence ID" value="QHV97579.1"/>
    <property type="molecule type" value="Genomic_DNA"/>
</dbReference>
<organism evidence="2 3">
    <name type="scientific">Spirosoma endbachense</name>
    <dbReference type="NCBI Taxonomy" id="2666025"/>
    <lineage>
        <taxon>Bacteria</taxon>
        <taxon>Pseudomonadati</taxon>
        <taxon>Bacteroidota</taxon>
        <taxon>Cytophagia</taxon>
        <taxon>Cytophagales</taxon>
        <taxon>Cytophagaceae</taxon>
        <taxon>Spirosoma</taxon>
    </lineage>
</organism>
<keyword evidence="3" id="KW-1185">Reference proteome</keyword>
<gene>
    <name evidence="2" type="ORF">GJR95_22345</name>
</gene>
<dbReference type="AlphaFoldDB" id="A0A6P1W0S0"/>
<dbReference type="KEGG" id="senf:GJR95_22345"/>